<proteinExistence type="inferred from homology"/>
<dbReference type="GO" id="GO:0004640">
    <property type="term" value="F:phosphoribosylanthranilate isomerase activity"/>
    <property type="evidence" value="ECO:0007669"/>
    <property type="project" value="TreeGrafter"/>
</dbReference>
<sequence length="264" mass="29750">MNFLERIVKTKLIEVERAKEILPLRELKKIAESSNYNHRSLIDVLKQGDGVKIIAEIKKSSPSVGDLSVDNFDPVVIAKEYEGAGASGISVLTDFEFFGGRKQHLSQVKGNVKVPILRKDFIIDEYQIYETKYIGADAFLLIVKIIDDVQLEDYLSLAKELELDVLVEVFDRHDIARALKVSPYPRLIGINNRDLETFKVDINRSIELCGILPDDVVKVSESGINSREDVERISDAGFDAVLVGEALMRAKDKTRKIFELLSKN</sequence>
<feature type="domain" description="Indole-3-glycerol phosphate synthase" evidence="9">
    <location>
        <begin position="4"/>
        <end position="259"/>
    </location>
</feature>
<dbReference type="InterPro" id="IPR001468">
    <property type="entry name" value="Indole-3-GlycerolPSynthase_CS"/>
</dbReference>
<dbReference type="GO" id="GO:0000162">
    <property type="term" value="P:L-tryptophan biosynthetic process"/>
    <property type="evidence" value="ECO:0007669"/>
    <property type="project" value="UniProtKB-UniRule"/>
</dbReference>
<evidence type="ECO:0000256" key="4">
    <source>
        <dbReference type="ARBA" id="ARBA00022793"/>
    </source>
</evidence>
<reference evidence="10 13" key="2">
    <citation type="submission" date="2015-11" db="EMBL/GenBank/DDBJ databases">
        <authorList>
            <person name="Varghese N."/>
        </authorList>
    </citation>
    <scope>NUCLEOTIDE SEQUENCE [LARGE SCALE GENOMIC DNA]</scope>
    <source>
        <strain evidence="10 13">JGI-8</strain>
    </source>
</reference>
<dbReference type="EC" id="4.1.1.48" evidence="8"/>
<accession>A0A0P1MAZ4</accession>
<dbReference type="HAMAP" id="MF_00134_B">
    <property type="entry name" value="IGPS_B"/>
    <property type="match status" value="1"/>
</dbReference>
<dbReference type="InterPro" id="IPR011060">
    <property type="entry name" value="RibuloseP-bd_barrel"/>
</dbReference>
<dbReference type="NCBIfam" id="NF001377">
    <property type="entry name" value="PRK00278.2-4"/>
    <property type="match status" value="1"/>
</dbReference>
<gene>
    <name evidence="8" type="primary">trpC</name>
    <name evidence="11" type="ORF">JGI4_00511</name>
    <name evidence="10" type="ORF">JGI8_00607</name>
</gene>
<dbReference type="InterPro" id="IPR013785">
    <property type="entry name" value="Aldolase_TIM"/>
</dbReference>
<dbReference type="InterPro" id="IPR013798">
    <property type="entry name" value="Indole-3-glycerol_P_synth_dom"/>
</dbReference>
<evidence type="ECO:0000256" key="7">
    <source>
        <dbReference type="ARBA" id="ARBA00023239"/>
    </source>
</evidence>
<accession>A0A0S4MTV9</accession>
<dbReference type="OrthoDB" id="9804217at2"/>
<comment type="catalytic activity">
    <reaction evidence="1 8">
        <text>1-(2-carboxyphenylamino)-1-deoxy-D-ribulose 5-phosphate + H(+) = (1S,2R)-1-C-(indol-3-yl)glycerol 3-phosphate + CO2 + H2O</text>
        <dbReference type="Rhea" id="RHEA:23476"/>
        <dbReference type="ChEBI" id="CHEBI:15377"/>
        <dbReference type="ChEBI" id="CHEBI:15378"/>
        <dbReference type="ChEBI" id="CHEBI:16526"/>
        <dbReference type="ChEBI" id="CHEBI:58613"/>
        <dbReference type="ChEBI" id="CHEBI:58866"/>
        <dbReference type="EC" id="4.1.1.48"/>
    </reaction>
</comment>
<keyword evidence="5 8" id="KW-0822">Tryptophan biosynthesis</keyword>
<comment type="pathway">
    <text evidence="2 8">Amino-acid biosynthesis; L-tryptophan biosynthesis; L-tryptophan from chorismate: step 4/5.</text>
</comment>
<evidence type="ECO:0000256" key="1">
    <source>
        <dbReference type="ARBA" id="ARBA00001633"/>
    </source>
</evidence>
<dbReference type="EMBL" id="CZVI01000005">
    <property type="protein sequence ID" value="CUS82432.1"/>
    <property type="molecule type" value="Genomic_DNA"/>
</dbReference>
<dbReference type="EMBL" id="FAOP01000003">
    <property type="protein sequence ID" value="CUU02434.1"/>
    <property type="molecule type" value="Genomic_DNA"/>
</dbReference>
<name>A0A0P1LLF6_9BACT</name>
<evidence type="ECO:0000313" key="13">
    <source>
        <dbReference type="Proteomes" id="UP000182200"/>
    </source>
</evidence>
<dbReference type="Proteomes" id="UP000182011">
    <property type="component" value="Unassembled WGS sequence"/>
</dbReference>
<accession>A0A0P1MFE0</accession>
<dbReference type="UniPathway" id="UPA00035">
    <property type="reaction ID" value="UER00043"/>
</dbReference>
<keyword evidence="7 8" id="KW-0456">Lyase</keyword>
<dbReference type="GO" id="GO:0004425">
    <property type="term" value="F:indole-3-glycerol-phosphate synthase activity"/>
    <property type="evidence" value="ECO:0007669"/>
    <property type="project" value="UniProtKB-UniRule"/>
</dbReference>
<comment type="similarity">
    <text evidence="8">Belongs to the TrpC family.</text>
</comment>
<reference evidence="11 12" key="1">
    <citation type="submission" date="2015-11" db="EMBL/GenBank/DDBJ databases">
        <authorList>
            <person name="Zhang Y."/>
            <person name="Guo Z."/>
        </authorList>
    </citation>
    <scope>NUCLEOTIDE SEQUENCE [LARGE SCALE GENOMIC DNA]</scope>
    <source>
        <strain evidence="11">JGI-4</strain>
    </source>
</reference>
<protein>
    <recommendedName>
        <fullName evidence="8">Indole-3-glycerol phosphate synthase</fullName>
        <shortName evidence="8">IGPS</shortName>
        <ecNumber evidence="8">4.1.1.48</ecNumber>
    </recommendedName>
</protein>
<evidence type="ECO:0000313" key="12">
    <source>
        <dbReference type="Proteomes" id="UP000182011"/>
    </source>
</evidence>
<organism evidence="11 12">
    <name type="scientific">Candidatus Kryptonium thompsonii</name>
    <dbReference type="NCBI Taxonomy" id="1633631"/>
    <lineage>
        <taxon>Bacteria</taxon>
        <taxon>Pseudomonadati</taxon>
        <taxon>Candidatus Kryptoniota</taxon>
        <taxon>Candidatus Kryptonium</taxon>
    </lineage>
</organism>
<evidence type="ECO:0000256" key="5">
    <source>
        <dbReference type="ARBA" id="ARBA00022822"/>
    </source>
</evidence>
<dbReference type="AlphaFoldDB" id="A0A0P1LLF6"/>
<evidence type="ECO:0000256" key="6">
    <source>
        <dbReference type="ARBA" id="ARBA00023141"/>
    </source>
</evidence>
<keyword evidence="6 8" id="KW-0057">Aromatic amino acid biosynthesis</keyword>
<dbReference type="Pfam" id="PF00218">
    <property type="entry name" value="IGPS"/>
    <property type="match status" value="1"/>
</dbReference>
<dbReference type="Proteomes" id="UP000182200">
    <property type="component" value="Unassembled WGS sequence"/>
</dbReference>
<accession>A0A0P1M1R1</accession>
<accession>A0A0P1LLF6</accession>
<evidence type="ECO:0000256" key="3">
    <source>
        <dbReference type="ARBA" id="ARBA00022605"/>
    </source>
</evidence>
<dbReference type="PANTHER" id="PTHR22854">
    <property type="entry name" value="TRYPTOPHAN BIOSYNTHESIS PROTEIN"/>
    <property type="match status" value="1"/>
</dbReference>
<dbReference type="RefSeq" id="WP_075427404.1">
    <property type="nucleotide sequence ID" value="NZ_CZVI01000005.1"/>
</dbReference>
<dbReference type="PANTHER" id="PTHR22854:SF2">
    <property type="entry name" value="INDOLE-3-GLYCEROL-PHOSPHATE SYNTHASE"/>
    <property type="match status" value="1"/>
</dbReference>
<evidence type="ECO:0000256" key="8">
    <source>
        <dbReference type="HAMAP-Rule" id="MF_00134"/>
    </source>
</evidence>
<dbReference type="FunFam" id="3.20.20.70:FF:000024">
    <property type="entry name" value="Indole-3-glycerol phosphate synthase"/>
    <property type="match status" value="1"/>
</dbReference>
<evidence type="ECO:0000256" key="2">
    <source>
        <dbReference type="ARBA" id="ARBA00004696"/>
    </source>
</evidence>
<evidence type="ECO:0000259" key="9">
    <source>
        <dbReference type="Pfam" id="PF00218"/>
    </source>
</evidence>
<keyword evidence="13" id="KW-1185">Reference proteome</keyword>
<accession>A0A0P1P562</accession>
<accession>A0A0P1M9F0</accession>
<accession>A0A0P1LMR9</accession>
<dbReference type="CDD" id="cd00331">
    <property type="entry name" value="IGPS"/>
    <property type="match status" value="1"/>
</dbReference>
<keyword evidence="3 8" id="KW-0028">Amino-acid biosynthesis</keyword>
<dbReference type="SUPFAM" id="SSF51366">
    <property type="entry name" value="Ribulose-phoshate binding barrel"/>
    <property type="match status" value="1"/>
</dbReference>
<dbReference type="PROSITE" id="PS00614">
    <property type="entry name" value="IGPS"/>
    <property type="match status" value="1"/>
</dbReference>
<dbReference type="InterPro" id="IPR045186">
    <property type="entry name" value="Indole-3-glycerol_P_synth"/>
</dbReference>
<dbReference type="STRING" id="1633631.GCA_001442925_00511"/>
<evidence type="ECO:0000313" key="11">
    <source>
        <dbReference type="EMBL" id="CUU02434.1"/>
    </source>
</evidence>
<evidence type="ECO:0000313" key="10">
    <source>
        <dbReference type="EMBL" id="CUS82432.1"/>
    </source>
</evidence>
<keyword evidence="4 8" id="KW-0210">Decarboxylase</keyword>
<dbReference type="Gene3D" id="3.20.20.70">
    <property type="entry name" value="Aldolase class I"/>
    <property type="match status" value="1"/>
</dbReference>